<protein>
    <submittedName>
        <fullName evidence="6">LysR family transcriptional regulator</fullName>
    </submittedName>
</protein>
<dbReference type="PROSITE" id="PS50931">
    <property type="entry name" value="HTH_LYSR"/>
    <property type="match status" value="1"/>
</dbReference>
<dbReference type="OrthoDB" id="6621790at2"/>
<dbReference type="InterPro" id="IPR036390">
    <property type="entry name" value="WH_DNA-bd_sf"/>
</dbReference>
<dbReference type="Pfam" id="PF00126">
    <property type="entry name" value="HTH_1"/>
    <property type="match status" value="1"/>
</dbReference>
<dbReference type="InterPro" id="IPR000847">
    <property type="entry name" value="LysR_HTH_N"/>
</dbReference>
<evidence type="ECO:0000256" key="3">
    <source>
        <dbReference type="ARBA" id="ARBA00023125"/>
    </source>
</evidence>
<dbReference type="SUPFAM" id="SSF46785">
    <property type="entry name" value="Winged helix' DNA-binding domain"/>
    <property type="match status" value="1"/>
</dbReference>
<evidence type="ECO:0000313" key="6">
    <source>
        <dbReference type="EMBL" id="GEA49685.1"/>
    </source>
</evidence>
<reference evidence="6 7" key="1">
    <citation type="submission" date="2019-06" db="EMBL/GenBank/DDBJ databases">
        <title>Whole genome shotgun sequence of Vibrio inusitatus NBRC 102082.</title>
        <authorList>
            <person name="Hosoyama A."/>
            <person name="Uohara A."/>
            <person name="Ohji S."/>
            <person name="Ichikawa N."/>
        </authorList>
    </citation>
    <scope>NUCLEOTIDE SEQUENCE [LARGE SCALE GENOMIC DNA]</scope>
    <source>
        <strain evidence="6 7">NBRC 102082</strain>
    </source>
</reference>
<feature type="domain" description="HTH lysR-type" evidence="5">
    <location>
        <begin position="1"/>
        <end position="58"/>
    </location>
</feature>
<evidence type="ECO:0000259" key="5">
    <source>
        <dbReference type="PROSITE" id="PS50931"/>
    </source>
</evidence>
<name>A0A4Y3HRM8_9VIBR</name>
<comment type="caution">
    <text evidence="6">The sequence shown here is derived from an EMBL/GenBank/DDBJ whole genome shotgun (WGS) entry which is preliminary data.</text>
</comment>
<evidence type="ECO:0000313" key="7">
    <source>
        <dbReference type="Proteomes" id="UP000318717"/>
    </source>
</evidence>
<dbReference type="GO" id="GO:0003677">
    <property type="term" value="F:DNA binding"/>
    <property type="evidence" value="ECO:0007669"/>
    <property type="project" value="UniProtKB-KW"/>
</dbReference>
<dbReference type="Gene3D" id="1.10.10.10">
    <property type="entry name" value="Winged helix-like DNA-binding domain superfamily/Winged helix DNA-binding domain"/>
    <property type="match status" value="1"/>
</dbReference>
<dbReference type="GO" id="GO:0003700">
    <property type="term" value="F:DNA-binding transcription factor activity"/>
    <property type="evidence" value="ECO:0007669"/>
    <property type="project" value="InterPro"/>
</dbReference>
<dbReference type="PRINTS" id="PR00039">
    <property type="entry name" value="HTHLYSR"/>
</dbReference>
<keyword evidence="3" id="KW-0238">DNA-binding</keyword>
<dbReference type="PANTHER" id="PTHR30118:SF6">
    <property type="entry name" value="HTH-TYPE TRANSCRIPTIONAL REGULATOR LEUO"/>
    <property type="match status" value="1"/>
</dbReference>
<sequence length="274" mass="31192">MDYNLIKVFVVLSQTCSLTKAAEVLGMTQPGISMALKKLKAEVGYELYARKGRGVELTAEGLYLAERFAQAESLLDITRTNVKPVIHCSESLLYQLEGKIDAHFLESPLSDEQLVGDLTSRKVNLVIDHLPRQSTALISEEIYQDQMVVVCRKDHPRIHYTLTAEQYYSEQHIALKMKRQSMSAFEYLQVGQSAQRNVVVETGSIASMMLLASEGDKLGSVSRSMFDRWGNKLGLTCFDFPFKFSPVEYHLIYHRRYLNDPVHRELRSKVKACF</sequence>
<dbReference type="EMBL" id="BJLF01000002">
    <property type="protein sequence ID" value="GEA49685.1"/>
    <property type="molecule type" value="Genomic_DNA"/>
</dbReference>
<evidence type="ECO:0000256" key="1">
    <source>
        <dbReference type="ARBA" id="ARBA00009437"/>
    </source>
</evidence>
<organism evidence="6 7">
    <name type="scientific">Vibrio inusitatus NBRC 102082</name>
    <dbReference type="NCBI Taxonomy" id="1219070"/>
    <lineage>
        <taxon>Bacteria</taxon>
        <taxon>Pseudomonadati</taxon>
        <taxon>Pseudomonadota</taxon>
        <taxon>Gammaproteobacteria</taxon>
        <taxon>Vibrionales</taxon>
        <taxon>Vibrionaceae</taxon>
        <taxon>Vibrio</taxon>
    </lineage>
</organism>
<keyword evidence="7" id="KW-1185">Reference proteome</keyword>
<keyword evidence="2" id="KW-0805">Transcription regulation</keyword>
<gene>
    <name evidence="6" type="ORF">VIN01S_04890</name>
</gene>
<proteinExistence type="inferred from homology"/>
<dbReference type="Proteomes" id="UP000318717">
    <property type="component" value="Unassembled WGS sequence"/>
</dbReference>
<dbReference type="InterPro" id="IPR036388">
    <property type="entry name" value="WH-like_DNA-bd_sf"/>
</dbReference>
<dbReference type="AlphaFoldDB" id="A0A4Y3HRM8"/>
<dbReference type="RefSeq" id="WP_141344037.1">
    <property type="nucleotide sequence ID" value="NZ_BJLF01000002.1"/>
</dbReference>
<keyword evidence="4" id="KW-0804">Transcription</keyword>
<dbReference type="Gene3D" id="3.40.190.10">
    <property type="entry name" value="Periplasmic binding protein-like II"/>
    <property type="match status" value="1"/>
</dbReference>
<evidence type="ECO:0000256" key="2">
    <source>
        <dbReference type="ARBA" id="ARBA00023015"/>
    </source>
</evidence>
<dbReference type="InterPro" id="IPR005119">
    <property type="entry name" value="LysR_subst-bd"/>
</dbReference>
<dbReference type="SUPFAM" id="SSF53850">
    <property type="entry name" value="Periplasmic binding protein-like II"/>
    <property type="match status" value="1"/>
</dbReference>
<dbReference type="InterPro" id="IPR050389">
    <property type="entry name" value="LysR-type_TF"/>
</dbReference>
<comment type="similarity">
    <text evidence="1">Belongs to the LysR transcriptional regulatory family.</text>
</comment>
<dbReference type="PANTHER" id="PTHR30118">
    <property type="entry name" value="HTH-TYPE TRANSCRIPTIONAL REGULATOR LEUO-RELATED"/>
    <property type="match status" value="1"/>
</dbReference>
<dbReference type="Pfam" id="PF03466">
    <property type="entry name" value="LysR_substrate"/>
    <property type="match status" value="1"/>
</dbReference>
<evidence type="ECO:0000256" key="4">
    <source>
        <dbReference type="ARBA" id="ARBA00023163"/>
    </source>
</evidence>
<accession>A0A4Y3HRM8</accession>